<keyword evidence="6 8" id="KW-0472">Membrane</keyword>
<accession>A0ABY9BMH8</accession>
<feature type="region of interest" description="Disordered" evidence="7">
    <location>
        <begin position="300"/>
        <end position="340"/>
    </location>
</feature>
<evidence type="ECO:0000256" key="3">
    <source>
        <dbReference type="ARBA" id="ARBA00022692"/>
    </source>
</evidence>
<gene>
    <name evidence="10" type="ORF">VitviT2T_003563</name>
</gene>
<dbReference type="Pfam" id="PF00069">
    <property type="entry name" value="Pkinase"/>
    <property type="match status" value="1"/>
</dbReference>
<evidence type="ECO:0000256" key="6">
    <source>
        <dbReference type="ARBA" id="ARBA00023136"/>
    </source>
</evidence>
<keyword evidence="5 8" id="KW-1133">Transmembrane helix</keyword>
<dbReference type="PANTHER" id="PTHR48007:SF47">
    <property type="entry name" value="PROTEIN KINASE DOMAIN-CONTAINING PROTEIN"/>
    <property type="match status" value="1"/>
</dbReference>
<dbReference type="InterPro" id="IPR032675">
    <property type="entry name" value="LRR_dom_sf"/>
</dbReference>
<dbReference type="Gene3D" id="3.30.200.20">
    <property type="entry name" value="Phosphorylase Kinase, domain 1"/>
    <property type="match status" value="1"/>
</dbReference>
<proteinExistence type="predicted"/>
<evidence type="ECO:0000256" key="7">
    <source>
        <dbReference type="SAM" id="MobiDB-lite"/>
    </source>
</evidence>
<dbReference type="InterPro" id="IPR011009">
    <property type="entry name" value="Kinase-like_dom_sf"/>
</dbReference>
<dbReference type="Gene3D" id="1.10.510.10">
    <property type="entry name" value="Transferase(Phosphotransferase) domain 1"/>
    <property type="match status" value="1"/>
</dbReference>
<dbReference type="PROSITE" id="PS50011">
    <property type="entry name" value="PROTEIN_KINASE_DOM"/>
    <property type="match status" value="1"/>
</dbReference>
<dbReference type="InterPro" id="IPR000719">
    <property type="entry name" value="Prot_kinase_dom"/>
</dbReference>
<dbReference type="Pfam" id="PF13855">
    <property type="entry name" value="LRR_8"/>
    <property type="match status" value="1"/>
</dbReference>
<dbReference type="InterPro" id="IPR001611">
    <property type="entry name" value="Leu-rich_rpt"/>
</dbReference>
<dbReference type="Gene3D" id="3.80.10.10">
    <property type="entry name" value="Ribonuclease Inhibitor"/>
    <property type="match status" value="2"/>
</dbReference>
<evidence type="ECO:0000256" key="2">
    <source>
        <dbReference type="ARBA" id="ARBA00022614"/>
    </source>
</evidence>
<evidence type="ECO:0000256" key="8">
    <source>
        <dbReference type="SAM" id="Phobius"/>
    </source>
</evidence>
<keyword evidence="3 8" id="KW-0812">Transmembrane</keyword>
<dbReference type="EMBL" id="CP126650">
    <property type="protein sequence ID" value="WJZ83920.1"/>
    <property type="molecule type" value="Genomic_DNA"/>
</dbReference>
<dbReference type="Pfam" id="PF00560">
    <property type="entry name" value="LRR_1"/>
    <property type="match status" value="2"/>
</dbReference>
<evidence type="ECO:0000256" key="4">
    <source>
        <dbReference type="ARBA" id="ARBA00022737"/>
    </source>
</evidence>
<feature type="region of interest" description="Disordered" evidence="7">
    <location>
        <begin position="614"/>
        <end position="635"/>
    </location>
</feature>
<sequence>MSFNGDYLCSWWRITAFAFAFAFLLLVRCSALNSDGGLLLSLKYSILSDPLFVLDNWNYNDQTPCSWTGVTCTEIGAPGTPDMFRVTGLVLSNCQLLGSIPEDLCTIEHLQRLDLSNNFFNGSLPTSLFKASELRVLSLANNVISGELPEFIGGMKSLQLLNLSDNALAGTVSKSLTALENLTVVSLRSNYFSGAVPGGFNLVQVLDLSSNLFNGSLPIDFGGESLSYFNLSYNKISGTIPSQFAEKIPGNATIDLSSNDLTGQIPETAALIYQKPASFEGNLDLCGNPLKKLCTVPSTQATPPNVTTTTSPPAIAAIPRTTDSSPVTSSPQTQQESGMNPGTVAGIAVGDLAGIAILAMIFIYVYQLKKRKKLNDNEKTDSLNKPIPEKKETTQAWSCLTKPKNGEEEETETETETGSEGHRDDGNKKEMMKNGEGSVVTVDGETQLELETLLKASAYILGTTGASIVYKAVLEDGTALAVRRIGESRVEKFKDFENQVRLIAKLRHPNLVRVRGFYWGSDEKLIIYDYVSNGSLASTGHRKMGSSPIHMPLELRFRIAKGVARGLAYIHEKKHVHGNLKPSNILLTPEMEPIIADFGLDRFLSGDYTHKDDASGGHFSRQRSTTFHDHPQDYPTAGTSAGILSPYHPPEWLGTLKPNPRWDVYSFGIVLLELLTGRVFLDRELGQLKAGGSGMEERDRVLRMADVGIRGDVEGREDATLACFKLGFNCASSVPQKRPTMKEALQILEKNSPTSH</sequence>
<reference evidence="10 11" key="1">
    <citation type="journal article" date="2023" name="Hortic Res">
        <title>The complete reference genome for grapevine (Vitis vinifera L.) genetics and breeding.</title>
        <authorList>
            <person name="Shi X."/>
            <person name="Cao S."/>
            <person name="Wang X."/>
            <person name="Huang S."/>
            <person name="Wang Y."/>
            <person name="Liu Z."/>
            <person name="Liu W."/>
            <person name="Leng X."/>
            <person name="Peng Y."/>
            <person name="Wang N."/>
            <person name="Wang Y."/>
            <person name="Ma Z."/>
            <person name="Xu X."/>
            <person name="Zhang F."/>
            <person name="Xue H."/>
            <person name="Zhong H."/>
            <person name="Wang Y."/>
            <person name="Zhang K."/>
            <person name="Velt A."/>
            <person name="Avia K."/>
            <person name="Holtgrawe D."/>
            <person name="Grimplet J."/>
            <person name="Matus J.T."/>
            <person name="Ware D."/>
            <person name="Wu X."/>
            <person name="Wang H."/>
            <person name="Liu C."/>
            <person name="Fang Y."/>
            <person name="Rustenholz C."/>
            <person name="Cheng Z."/>
            <person name="Xiao H."/>
            <person name="Zhou Y."/>
        </authorList>
    </citation>
    <scope>NUCLEOTIDE SEQUENCE [LARGE SCALE GENOMIC DNA]</scope>
    <source>
        <strain evidence="11">cv. Pinot noir / PN40024</strain>
        <tissue evidence="10">Leaf</tissue>
    </source>
</reference>
<evidence type="ECO:0000313" key="11">
    <source>
        <dbReference type="Proteomes" id="UP001227230"/>
    </source>
</evidence>
<name>A0ABY9BMH8_VITVI</name>
<feature type="compositionally biased region" description="Acidic residues" evidence="7">
    <location>
        <begin position="407"/>
        <end position="417"/>
    </location>
</feature>
<keyword evidence="2" id="KW-0433">Leucine-rich repeat</keyword>
<dbReference type="Pfam" id="PF08263">
    <property type="entry name" value="LRRNT_2"/>
    <property type="match status" value="1"/>
</dbReference>
<evidence type="ECO:0000259" key="9">
    <source>
        <dbReference type="PROSITE" id="PS50011"/>
    </source>
</evidence>
<dbReference type="SUPFAM" id="SSF52058">
    <property type="entry name" value="L domain-like"/>
    <property type="match status" value="1"/>
</dbReference>
<feature type="transmembrane region" description="Helical" evidence="8">
    <location>
        <begin position="344"/>
        <end position="366"/>
    </location>
</feature>
<dbReference type="CDD" id="cd14066">
    <property type="entry name" value="STKc_IRAK"/>
    <property type="match status" value="1"/>
</dbReference>
<dbReference type="SUPFAM" id="SSF56112">
    <property type="entry name" value="Protein kinase-like (PK-like)"/>
    <property type="match status" value="1"/>
</dbReference>
<feature type="compositionally biased region" description="Low complexity" evidence="7">
    <location>
        <begin position="300"/>
        <end position="335"/>
    </location>
</feature>
<comment type="subcellular location">
    <subcellularLocation>
        <location evidence="1">Membrane</location>
    </subcellularLocation>
</comment>
<evidence type="ECO:0000256" key="1">
    <source>
        <dbReference type="ARBA" id="ARBA00004370"/>
    </source>
</evidence>
<feature type="domain" description="Protein kinase" evidence="9">
    <location>
        <begin position="455"/>
        <end position="756"/>
    </location>
</feature>
<protein>
    <recommendedName>
        <fullName evidence="9">Protein kinase domain-containing protein</fullName>
    </recommendedName>
</protein>
<feature type="compositionally biased region" description="Basic and acidic residues" evidence="7">
    <location>
        <begin position="419"/>
        <end position="431"/>
    </location>
</feature>
<keyword evidence="4" id="KW-0677">Repeat</keyword>
<evidence type="ECO:0000313" key="10">
    <source>
        <dbReference type="EMBL" id="WJZ83920.1"/>
    </source>
</evidence>
<evidence type="ECO:0000256" key="5">
    <source>
        <dbReference type="ARBA" id="ARBA00022989"/>
    </source>
</evidence>
<feature type="region of interest" description="Disordered" evidence="7">
    <location>
        <begin position="401"/>
        <end position="431"/>
    </location>
</feature>
<organism evidence="10 11">
    <name type="scientific">Vitis vinifera</name>
    <name type="common">Grape</name>
    <dbReference type="NCBI Taxonomy" id="29760"/>
    <lineage>
        <taxon>Eukaryota</taxon>
        <taxon>Viridiplantae</taxon>
        <taxon>Streptophyta</taxon>
        <taxon>Embryophyta</taxon>
        <taxon>Tracheophyta</taxon>
        <taxon>Spermatophyta</taxon>
        <taxon>Magnoliopsida</taxon>
        <taxon>eudicotyledons</taxon>
        <taxon>Gunneridae</taxon>
        <taxon>Pentapetalae</taxon>
        <taxon>rosids</taxon>
        <taxon>Vitales</taxon>
        <taxon>Vitaceae</taxon>
        <taxon>Viteae</taxon>
        <taxon>Vitis</taxon>
    </lineage>
</organism>
<dbReference type="Proteomes" id="UP001227230">
    <property type="component" value="Chromosome 3"/>
</dbReference>
<dbReference type="InterPro" id="IPR013210">
    <property type="entry name" value="LRR_N_plant-typ"/>
</dbReference>
<keyword evidence="11" id="KW-1185">Reference proteome</keyword>
<dbReference type="PANTHER" id="PTHR48007">
    <property type="entry name" value="LEUCINE-RICH REPEAT RECEPTOR-LIKE PROTEIN KINASE PXC1"/>
    <property type="match status" value="1"/>
</dbReference>
<dbReference type="InterPro" id="IPR046959">
    <property type="entry name" value="PRK1-6/SRF4-like"/>
</dbReference>